<evidence type="ECO:0000256" key="3">
    <source>
        <dbReference type="ARBA" id="ARBA00023284"/>
    </source>
</evidence>
<dbReference type="EMBL" id="FQUO01000001">
    <property type="protein sequence ID" value="SHE31954.1"/>
    <property type="molecule type" value="Genomic_DNA"/>
</dbReference>
<dbReference type="PANTHER" id="PTHR42852:SF17">
    <property type="entry name" value="THIOREDOXIN-LIKE PROTEIN HI_1115"/>
    <property type="match status" value="1"/>
</dbReference>
<evidence type="ECO:0000256" key="1">
    <source>
        <dbReference type="ARBA" id="ARBA00004196"/>
    </source>
</evidence>
<dbReference type="AlphaFoldDB" id="A0A1M4SI64"/>
<feature type="domain" description="Thioredoxin" evidence="4">
    <location>
        <begin position="58"/>
        <end position="197"/>
    </location>
</feature>
<organism evidence="5 6">
    <name type="scientific">Cnuella takakiae</name>
    <dbReference type="NCBI Taxonomy" id="1302690"/>
    <lineage>
        <taxon>Bacteria</taxon>
        <taxon>Pseudomonadati</taxon>
        <taxon>Bacteroidota</taxon>
        <taxon>Chitinophagia</taxon>
        <taxon>Chitinophagales</taxon>
        <taxon>Chitinophagaceae</taxon>
        <taxon>Cnuella</taxon>
    </lineage>
</organism>
<proteinExistence type="predicted"/>
<dbReference type="GO" id="GO:0017004">
    <property type="term" value="P:cytochrome complex assembly"/>
    <property type="evidence" value="ECO:0007669"/>
    <property type="project" value="UniProtKB-KW"/>
</dbReference>
<gene>
    <name evidence="5" type="ORF">SAMN05444008_101137</name>
</gene>
<evidence type="ECO:0000256" key="2">
    <source>
        <dbReference type="ARBA" id="ARBA00022748"/>
    </source>
</evidence>
<comment type="subcellular location">
    <subcellularLocation>
        <location evidence="1">Cell envelope</location>
    </subcellularLocation>
</comment>
<protein>
    <submittedName>
        <fullName evidence="5">Thiol-disulfide isomerase or thioredoxin</fullName>
    </submittedName>
</protein>
<dbReference type="CDD" id="cd02966">
    <property type="entry name" value="TlpA_like_family"/>
    <property type="match status" value="1"/>
</dbReference>
<evidence type="ECO:0000313" key="5">
    <source>
        <dbReference type="EMBL" id="SHE31954.1"/>
    </source>
</evidence>
<dbReference type="GO" id="GO:0016491">
    <property type="term" value="F:oxidoreductase activity"/>
    <property type="evidence" value="ECO:0007669"/>
    <property type="project" value="InterPro"/>
</dbReference>
<keyword evidence="3" id="KW-0676">Redox-active center</keyword>
<dbReference type="GO" id="GO:0016853">
    <property type="term" value="F:isomerase activity"/>
    <property type="evidence" value="ECO:0007669"/>
    <property type="project" value="UniProtKB-KW"/>
</dbReference>
<dbReference type="OrthoDB" id="9815205at2"/>
<dbReference type="PROSITE" id="PS00194">
    <property type="entry name" value="THIOREDOXIN_1"/>
    <property type="match status" value="1"/>
</dbReference>
<accession>A0A1M4SI64</accession>
<keyword evidence="6" id="KW-1185">Reference proteome</keyword>
<dbReference type="InterPro" id="IPR013766">
    <property type="entry name" value="Thioredoxin_domain"/>
</dbReference>
<sequence>MDNQKQARKKRIIKTAGNIIFFGVFLLLVFNADAKAWLLRQLMSIGLFNTEIKASKQPATEEVTPAFTYYDATGNTVSTSDLKGKVVFVNFWATWCPPCLAEMPSLQSLYQQFEKDNRIVFLFMNEDDDPSKGIQYLQQKGYSVPLANRAGSIPSELFSGTLPTTIILDKEGKVVYKHEGLAQYNTKNFVSQLKALL</sequence>
<dbReference type="InterPro" id="IPR036249">
    <property type="entry name" value="Thioredoxin-like_sf"/>
</dbReference>
<dbReference type="STRING" id="1302690.BUE76_23565"/>
<dbReference type="Gene3D" id="3.40.30.10">
    <property type="entry name" value="Glutaredoxin"/>
    <property type="match status" value="1"/>
</dbReference>
<dbReference type="Proteomes" id="UP000184368">
    <property type="component" value="Unassembled WGS sequence"/>
</dbReference>
<keyword evidence="5" id="KW-0413">Isomerase</keyword>
<evidence type="ECO:0000259" key="4">
    <source>
        <dbReference type="PROSITE" id="PS51352"/>
    </source>
</evidence>
<dbReference type="PROSITE" id="PS51352">
    <property type="entry name" value="THIOREDOXIN_2"/>
    <property type="match status" value="1"/>
</dbReference>
<evidence type="ECO:0000313" key="6">
    <source>
        <dbReference type="Proteomes" id="UP000184368"/>
    </source>
</evidence>
<reference evidence="5 6" key="1">
    <citation type="submission" date="2016-11" db="EMBL/GenBank/DDBJ databases">
        <authorList>
            <person name="Jaros S."/>
            <person name="Januszkiewicz K."/>
            <person name="Wedrychowicz H."/>
        </authorList>
    </citation>
    <scope>NUCLEOTIDE SEQUENCE [LARGE SCALE GENOMIC DNA]</scope>
    <source>
        <strain evidence="5 6">DSM 26897</strain>
    </source>
</reference>
<keyword evidence="2" id="KW-0201">Cytochrome c-type biogenesis</keyword>
<dbReference type="InterPro" id="IPR013740">
    <property type="entry name" value="Redoxin"/>
</dbReference>
<dbReference type="InterPro" id="IPR017937">
    <property type="entry name" value="Thioredoxin_CS"/>
</dbReference>
<name>A0A1M4SI64_9BACT</name>
<dbReference type="RefSeq" id="WP_083596274.1">
    <property type="nucleotide sequence ID" value="NZ_FQUO01000001.1"/>
</dbReference>
<dbReference type="PANTHER" id="PTHR42852">
    <property type="entry name" value="THIOL:DISULFIDE INTERCHANGE PROTEIN DSBE"/>
    <property type="match status" value="1"/>
</dbReference>
<dbReference type="InterPro" id="IPR050553">
    <property type="entry name" value="Thioredoxin_ResA/DsbE_sf"/>
</dbReference>
<dbReference type="Pfam" id="PF08534">
    <property type="entry name" value="Redoxin"/>
    <property type="match status" value="1"/>
</dbReference>
<dbReference type="SUPFAM" id="SSF52833">
    <property type="entry name" value="Thioredoxin-like"/>
    <property type="match status" value="1"/>
</dbReference>
<dbReference type="GO" id="GO:0030313">
    <property type="term" value="C:cell envelope"/>
    <property type="evidence" value="ECO:0007669"/>
    <property type="project" value="UniProtKB-SubCell"/>
</dbReference>